<dbReference type="AlphaFoldDB" id="A0A2S5KIQ1"/>
<proteinExistence type="predicted"/>
<accession>A0A2S5KIQ1</accession>
<protein>
    <recommendedName>
        <fullName evidence="3">Sulfotransferase domain-containing protein</fullName>
    </recommendedName>
</protein>
<evidence type="ECO:0000313" key="1">
    <source>
        <dbReference type="EMBL" id="PPC74650.1"/>
    </source>
</evidence>
<name>A0A2S5KIQ1_9PROT</name>
<comment type="caution">
    <text evidence="1">The sequence shown here is derived from an EMBL/GenBank/DDBJ whole genome shotgun (WGS) entry which is preliminary data.</text>
</comment>
<reference evidence="1 2" key="1">
    <citation type="submission" date="2018-02" db="EMBL/GenBank/DDBJ databases">
        <title>novel marine gammaproteobacteria from coastal saline agro ecosystem.</title>
        <authorList>
            <person name="Krishnan R."/>
            <person name="Ramesh Kumar N."/>
        </authorList>
    </citation>
    <scope>NUCLEOTIDE SEQUENCE [LARGE SCALE GENOMIC DNA]</scope>
    <source>
        <strain evidence="1 2">228</strain>
    </source>
</reference>
<sequence>MNSLAKVHGCNRVIISAENLVNYLKQPIGRRIHEAFRTHFDGVKVVYYIRKQDSFLLSAWQQWGHKEGLSFPEYVNQSLKHGNPNYHVAVSLFKEIYGKDNLKVFPLERSFLKENNLISDFCDKASINIHGLDTNIIDRNQGLSPLLCENLSNINNIYSSIHDSSIKSLLEKISPESTLLYKKDSSFLTNSIKRKIINRYIDKNREIQSEFFPEIPLEEAFGTYEDSDPAINKVSKRLENLEYICDIQMEIIINLLKKVL</sequence>
<organism evidence="1 2">
    <name type="scientific">Proteobacteria bacterium 228</name>
    <dbReference type="NCBI Taxonomy" id="2083153"/>
    <lineage>
        <taxon>Bacteria</taxon>
        <taxon>Pseudomonadati</taxon>
        <taxon>Pseudomonadota</taxon>
    </lineage>
</organism>
<dbReference type="EMBL" id="PRLP01000143">
    <property type="protein sequence ID" value="PPC74650.1"/>
    <property type="molecule type" value="Genomic_DNA"/>
</dbReference>
<evidence type="ECO:0008006" key="3">
    <source>
        <dbReference type="Google" id="ProtNLM"/>
    </source>
</evidence>
<dbReference type="Proteomes" id="UP000238196">
    <property type="component" value="Unassembled WGS sequence"/>
</dbReference>
<gene>
    <name evidence="1" type="ORF">C4K68_25390</name>
</gene>
<evidence type="ECO:0000313" key="2">
    <source>
        <dbReference type="Proteomes" id="UP000238196"/>
    </source>
</evidence>